<evidence type="ECO:0000313" key="4">
    <source>
        <dbReference type="Proteomes" id="UP000036851"/>
    </source>
</evidence>
<gene>
    <name evidence="2" type="ORF">NG42_16090</name>
    <name evidence="3" type="ORF">NG43_16900</name>
</gene>
<protein>
    <submittedName>
        <fullName evidence="3">Lysozyme</fullName>
    </submittedName>
</protein>
<feature type="domain" description="IraD/Gp25-like" evidence="1">
    <location>
        <begin position="25"/>
        <end position="105"/>
    </location>
</feature>
<dbReference type="EMBL" id="JRXE01000023">
    <property type="protein sequence ID" value="KOC88568.1"/>
    <property type="molecule type" value="Genomic_DNA"/>
</dbReference>
<dbReference type="RefSeq" id="WP_052900713.1">
    <property type="nucleotide sequence ID" value="NZ_JRXE01000023.1"/>
</dbReference>
<organism evidence="3 4">
    <name type="scientific">Winslowiella iniecta</name>
    <dbReference type="NCBI Taxonomy" id="1560201"/>
    <lineage>
        <taxon>Bacteria</taxon>
        <taxon>Pseudomonadati</taxon>
        <taxon>Pseudomonadota</taxon>
        <taxon>Gammaproteobacteria</taxon>
        <taxon>Enterobacterales</taxon>
        <taxon>Erwiniaceae</taxon>
        <taxon>Winslowiella</taxon>
    </lineage>
</organism>
<reference evidence="4 5" key="1">
    <citation type="journal article" date="2015" name="Int. J. Syst. Evol. Microbiol.">
        <title>Erwinia iniecta sp. nov., isolated from Russian wheat aphids (Diuraphis noxia).</title>
        <authorList>
            <person name="Campillo T."/>
            <person name="Luna E."/>
            <person name="Portier P."/>
            <person name="Fischer-Le Saux M."/>
            <person name="Lapitan N."/>
            <person name="Tisserat N.A."/>
            <person name="Leach J.E."/>
        </authorList>
    </citation>
    <scope>NUCLEOTIDE SEQUENCE [LARGE SCALE GENOMIC DNA]</scope>
    <source>
        <strain evidence="2 5">B120</strain>
        <strain evidence="3 4">B149</strain>
    </source>
</reference>
<keyword evidence="5" id="KW-1185">Reference proteome</keyword>
<evidence type="ECO:0000259" key="1">
    <source>
        <dbReference type="Pfam" id="PF04965"/>
    </source>
</evidence>
<dbReference type="InterPro" id="IPR007048">
    <property type="entry name" value="IraD/Gp25-like"/>
</dbReference>
<name>A0A0L7T571_9GAMM</name>
<dbReference type="PATRIC" id="fig|1560201.3.peg.3408"/>
<sequence>MKASLPAIFDKLSLRSDKRKGENWREILLRDIECLLNDASRGADLKLLAGSEAESSVINFGLPSLSKRIPIDIDPVLLAKHIQRIISTFEPRLDSRSIRVVPLIDGEQCYVLAILFDIYGVCLFAEGEERVNLRIALDYSCGAVRVFK</sequence>
<dbReference type="STRING" id="1560201.NG42_16090"/>
<evidence type="ECO:0000313" key="3">
    <source>
        <dbReference type="EMBL" id="KOC90552.1"/>
    </source>
</evidence>
<evidence type="ECO:0000313" key="5">
    <source>
        <dbReference type="Proteomes" id="UP000037088"/>
    </source>
</evidence>
<dbReference type="Proteomes" id="UP000036851">
    <property type="component" value="Unassembled WGS sequence"/>
</dbReference>
<dbReference type="PANTHER" id="PTHR38595:SF1">
    <property type="entry name" value="TYPE VI SECRETION SYSTEM COMPONENT TSSE1"/>
    <property type="match status" value="1"/>
</dbReference>
<dbReference type="AlphaFoldDB" id="A0A0L7T571"/>
<comment type="caution">
    <text evidence="3">The sequence shown here is derived from an EMBL/GenBank/DDBJ whole genome shotgun (WGS) entry which is preliminary data.</text>
</comment>
<dbReference type="Proteomes" id="UP000037088">
    <property type="component" value="Unassembled WGS sequence"/>
</dbReference>
<dbReference type="EMBL" id="JRXF01000029">
    <property type="protein sequence ID" value="KOC90552.1"/>
    <property type="molecule type" value="Genomic_DNA"/>
</dbReference>
<proteinExistence type="predicted"/>
<dbReference type="InterPro" id="IPR053176">
    <property type="entry name" value="T6SS_TssE1-like"/>
</dbReference>
<dbReference type="Pfam" id="PF04965">
    <property type="entry name" value="GPW_gp25"/>
    <property type="match status" value="1"/>
</dbReference>
<accession>A0A0L7T571</accession>
<dbReference type="OrthoDB" id="6623129at2"/>
<evidence type="ECO:0000313" key="2">
    <source>
        <dbReference type="EMBL" id="KOC88568.1"/>
    </source>
</evidence>
<dbReference type="PANTHER" id="PTHR38595">
    <property type="entry name" value="CYTOPLASMIC PROTEIN-RELATED"/>
    <property type="match status" value="1"/>
</dbReference>